<dbReference type="RefSeq" id="WP_146221484.1">
    <property type="nucleotide sequence ID" value="NZ_BMWQ01000008.1"/>
</dbReference>
<comment type="caution">
    <text evidence="1">The sequence shown here is derived from an EMBL/GenBank/DDBJ whole genome shotgun (WGS) entry which is preliminary data.</text>
</comment>
<dbReference type="EMBL" id="QJTD01000001">
    <property type="protein sequence ID" value="PYE82591.1"/>
    <property type="molecule type" value="Genomic_DNA"/>
</dbReference>
<reference evidence="1 2" key="1">
    <citation type="submission" date="2018-06" db="EMBL/GenBank/DDBJ databases">
        <title>Genomic Encyclopedia of Type Strains, Phase III (KMG-III): the genomes of soil and plant-associated and newly described type strains.</title>
        <authorList>
            <person name="Whitman W."/>
        </authorList>
    </citation>
    <scope>NUCLEOTIDE SEQUENCE [LARGE SCALE GENOMIC DNA]</scope>
    <source>
        <strain evidence="1 2">CECT 7945</strain>
    </source>
</reference>
<proteinExistence type="predicted"/>
<dbReference type="AlphaFoldDB" id="A0A2V4XGI5"/>
<evidence type="ECO:0000313" key="1">
    <source>
        <dbReference type="EMBL" id="PYE82591.1"/>
    </source>
</evidence>
<sequence length="304" mass="33959">MKKIIYLLFSLALVTSCDNEPLDPDLMNGGGASENPDLGLYMYELDTKINFSFFGTPFETVTNSDLMITNNKFVSSSNAVSTNGSPFITENQTLTRNSSGKITSDVSVNASGTTTNETLITYTNGRISQISYNYYGDDEDDFIYNFAYEGNTITRTEQGSTISTIFTTDGSNRIIKKESFDDGNLILKETIAYNAIGNITSSTTTGETNNNVIYQFDNQTNPLKVVYEDNYLLRFLADDYSDEIGTLIAQFLSTNNWTSATFNGDAFNFDLEYNSAGRIQSRKIAYNLGPELSFEFNERFNYIN</sequence>
<accession>A0A2V4XGI5</accession>
<evidence type="ECO:0000313" key="2">
    <source>
        <dbReference type="Proteomes" id="UP000248054"/>
    </source>
</evidence>
<dbReference type="OrthoDB" id="1412495at2"/>
<dbReference type="Proteomes" id="UP000248054">
    <property type="component" value="Unassembled WGS sequence"/>
</dbReference>
<name>A0A2V4XGI5_9FLAO</name>
<dbReference type="PROSITE" id="PS51257">
    <property type="entry name" value="PROKAR_LIPOPROTEIN"/>
    <property type="match status" value="1"/>
</dbReference>
<keyword evidence="2" id="KW-1185">Reference proteome</keyword>
<protein>
    <submittedName>
        <fullName evidence="1">Uncharacterized protein</fullName>
    </submittedName>
</protein>
<organism evidence="1 2">
    <name type="scientific">Winogradskyella epiphytica</name>
    <dbReference type="NCBI Taxonomy" id="262005"/>
    <lineage>
        <taxon>Bacteria</taxon>
        <taxon>Pseudomonadati</taxon>
        <taxon>Bacteroidota</taxon>
        <taxon>Flavobacteriia</taxon>
        <taxon>Flavobacteriales</taxon>
        <taxon>Flavobacteriaceae</taxon>
        <taxon>Winogradskyella</taxon>
    </lineage>
</organism>
<gene>
    <name evidence="1" type="ORF">DFQ11_10116</name>
</gene>